<dbReference type="GO" id="GO:0016020">
    <property type="term" value="C:membrane"/>
    <property type="evidence" value="ECO:0007669"/>
    <property type="project" value="UniProtKB-SubCell"/>
</dbReference>
<feature type="transmembrane region" description="Helical" evidence="11">
    <location>
        <begin position="103"/>
        <end position="128"/>
    </location>
</feature>
<name>A0ABD0YMF1_9HEMI</name>
<dbReference type="EMBL" id="JBFDAA010000005">
    <property type="protein sequence ID" value="KAL1132392.1"/>
    <property type="molecule type" value="Genomic_DNA"/>
</dbReference>
<feature type="transmembrane region" description="Helical" evidence="11">
    <location>
        <begin position="148"/>
        <end position="168"/>
    </location>
</feature>
<comment type="caution">
    <text evidence="13">The sequence shown here is derived from an EMBL/GenBank/DDBJ whole genome shotgun (WGS) entry which is preliminary data.</text>
</comment>
<keyword evidence="9 11" id="KW-0472">Membrane</keyword>
<reference evidence="13 14" key="1">
    <citation type="submission" date="2024-07" db="EMBL/GenBank/DDBJ databases">
        <title>Chromosome-level genome assembly of the water stick insect Ranatra chinensis (Heteroptera: Nepidae).</title>
        <authorList>
            <person name="Liu X."/>
        </authorList>
    </citation>
    <scope>NUCLEOTIDE SEQUENCE [LARGE SCALE GENOMIC DNA]</scope>
    <source>
        <strain evidence="13">Cailab_2021Rc</strain>
        <tissue evidence="13">Muscle</tissue>
    </source>
</reference>
<evidence type="ECO:0000256" key="9">
    <source>
        <dbReference type="ARBA" id="ARBA00023136"/>
    </source>
</evidence>
<evidence type="ECO:0000256" key="11">
    <source>
        <dbReference type="SAM" id="Phobius"/>
    </source>
</evidence>
<keyword evidence="6" id="KW-0833">Ubl conjugation pathway</keyword>
<dbReference type="PROSITE" id="PS51292">
    <property type="entry name" value="ZF_RING_CH"/>
    <property type="match status" value="1"/>
</dbReference>
<evidence type="ECO:0000256" key="4">
    <source>
        <dbReference type="ARBA" id="ARBA00022723"/>
    </source>
</evidence>
<keyword evidence="14" id="KW-1185">Reference proteome</keyword>
<feature type="compositionally biased region" description="Polar residues" evidence="10">
    <location>
        <begin position="12"/>
        <end position="22"/>
    </location>
</feature>
<dbReference type="Gene3D" id="3.30.40.10">
    <property type="entry name" value="Zinc/RING finger domain, C3HC4 (zinc finger)"/>
    <property type="match status" value="1"/>
</dbReference>
<evidence type="ECO:0000313" key="14">
    <source>
        <dbReference type="Proteomes" id="UP001558652"/>
    </source>
</evidence>
<dbReference type="SMART" id="SM00744">
    <property type="entry name" value="RINGv"/>
    <property type="match status" value="1"/>
</dbReference>
<dbReference type="PANTHER" id="PTHR46065:SF3">
    <property type="entry name" value="FI20425P1"/>
    <property type="match status" value="1"/>
</dbReference>
<evidence type="ECO:0000256" key="3">
    <source>
        <dbReference type="ARBA" id="ARBA00022692"/>
    </source>
</evidence>
<keyword evidence="4" id="KW-0479">Metal-binding</keyword>
<keyword evidence="3 11" id="KW-0812">Transmembrane</keyword>
<dbReference type="GO" id="GO:0008270">
    <property type="term" value="F:zinc ion binding"/>
    <property type="evidence" value="ECO:0007669"/>
    <property type="project" value="UniProtKB-KW"/>
</dbReference>
<evidence type="ECO:0000256" key="2">
    <source>
        <dbReference type="ARBA" id="ARBA00022679"/>
    </source>
</evidence>
<evidence type="ECO:0000256" key="10">
    <source>
        <dbReference type="SAM" id="MobiDB-lite"/>
    </source>
</evidence>
<gene>
    <name evidence="13" type="ORF">AAG570_010347</name>
</gene>
<evidence type="ECO:0000256" key="1">
    <source>
        <dbReference type="ARBA" id="ARBA00004141"/>
    </source>
</evidence>
<comment type="subcellular location">
    <subcellularLocation>
        <location evidence="1">Membrane</location>
        <topology evidence="1">Multi-pass membrane protein</topology>
    </subcellularLocation>
</comment>
<keyword evidence="7" id="KW-0862">Zinc</keyword>
<dbReference type="Pfam" id="PF12906">
    <property type="entry name" value="RINGv"/>
    <property type="match status" value="1"/>
</dbReference>
<feature type="region of interest" description="Disordered" evidence="10">
    <location>
        <begin position="1"/>
        <end position="22"/>
    </location>
</feature>
<dbReference type="AlphaFoldDB" id="A0ABD0YMF1"/>
<evidence type="ECO:0000259" key="12">
    <source>
        <dbReference type="PROSITE" id="PS51292"/>
    </source>
</evidence>
<accession>A0ABD0YMF1</accession>
<evidence type="ECO:0000256" key="7">
    <source>
        <dbReference type="ARBA" id="ARBA00022833"/>
    </source>
</evidence>
<dbReference type="InterPro" id="IPR013083">
    <property type="entry name" value="Znf_RING/FYVE/PHD"/>
</dbReference>
<dbReference type="SUPFAM" id="SSF57850">
    <property type="entry name" value="RING/U-box"/>
    <property type="match status" value="1"/>
</dbReference>
<sequence>MTSVVAPDVEENPSTGGSLHSISSCSCRICQTSKSREDLISPCNCKGTLGKVHLSCLERWLNMCGREYCELCHFQFSAHRSRRYGLFQSIRVWMRHPRHRSLLASDIVVGGILTLVTLGLCIVCAMGLKYFVLEGLKVGIPGFWTEGAITFFLSVIVLGYLATLYLMLRDHVIPWYRWWNRCMVIKLILVPEVDPPPRDLNDSRIV</sequence>
<dbReference type="GO" id="GO:0016740">
    <property type="term" value="F:transferase activity"/>
    <property type="evidence" value="ECO:0007669"/>
    <property type="project" value="UniProtKB-KW"/>
</dbReference>
<organism evidence="13 14">
    <name type="scientific">Ranatra chinensis</name>
    <dbReference type="NCBI Taxonomy" id="642074"/>
    <lineage>
        <taxon>Eukaryota</taxon>
        <taxon>Metazoa</taxon>
        <taxon>Ecdysozoa</taxon>
        <taxon>Arthropoda</taxon>
        <taxon>Hexapoda</taxon>
        <taxon>Insecta</taxon>
        <taxon>Pterygota</taxon>
        <taxon>Neoptera</taxon>
        <taxon>Paraneoptera</taxon>
        <taxon>Hemiptera</taxon>
        <taxon>Heteroptera</taxon>
        <taxon>Panheteroptera</taxon>
        <taxon>Nepomorpha</taxon>
        <taxon>Nepidae</taxon>
        <taxon>Ranatrinae</taxon>
        <taxon>Ranatra</taxon>
    </lineage>
</organism>
<keyword evidence="2" id="KW-0808">Transferase</keyword>
<evidence type="ECO:0000256" key="6">
    <source>
        <dbReference type="ARBA" id="ARBA00022786"/>
    </source>
</evidence>
<evidence type="ECO:0000313" key="13">
    <source>
        <dbReference type="EMBL" id="KAL1132392.1"/>
    </source>
</evidence>
<keyword evidence="8 11" id="KW-1133">Transmembrane helix</keyword>
<dbReference type="Proteomes" id="UP001558652">
    <property type="component" value="Unassembled WGS sequence"/>
</dbReference>
<proteinExistence type="predicted"/>
<feature type="domain" description="RING-CH-type" evidence="12">
    <location>
        <begin position="19"/>
        <end position="79"/>
    </location>
</feature>
<dbReference type="InterPro" id="IPR011016">
    <property type="entry name" value="Znf_RING-CH"/>
</dbReference>
<evidence type="ECO:0000256" key="8">
    <source>
        <dbReference type="ARBA" id="ARBA00022989"/>
    </source>
</evidence>
<dbReference type="PANTHER" id="PTHR46065">
    <property type="entry name" value="E3 UBIQUITIN-PROTEIN LIGASE MARCH 2/3 FAMILY MEMBER"/>
    <property type="match status" value="1"/>
</dbReference>
<protein>
    <recommendedName>
        <fullName evidence="12">RING-CH-type domain-containing protein</fullName>
    </recommendedName>
</protein>
<keyword evidence="5" id="KW-0863">Zinc-finger</keyword>
<evidence type="ECO:0000256" key="5">
    <source>
        <dbReference type="ARBA" id="ARBA00022771"/>
    </source>
</evidence>